<name>A0A7S4VBB4_9DINO</name>
<dbReference type="GO" id="GO:0098703">
    <property type="term" value="P:calcium ion import across plasma membrane"/>
    <property type="evidence" value="ECO:0007669"/>
    <property type="project" value="TreeGrafter"/>
</dbReference>
<evidence type="ECO:0000256" key="2">
    <source>
        <dbReference type="ARBA" id="ARBA00022448"/>
    </source>
</evidence>
<keyword evidence="2" id="KW-0813">Transport</keyword>
<dbReference type="PANTHER" id="PTHR45628">
    <property type="entry name" value="VOLTAGE-DEPENDENT CALCIUM CHANNEL TYPE A SUBUNIT ALPHA-1"/>
    <property type="match status" value="1"/>
</dbReference>
<feature type="compositionally biased region" description="Polar residues" evidence="14">
    <location>
        <begin position="484"/>
        <end position="493"/>
    </location>
</feature>
<organism evidence="17">
    <name type="scientific">Alexandrium monilatum</name>
    <dbReference type="NCBI Taxonomy" id="311494"/>
    <lineage>
        <taxon>Eukaryota</taxon>
        <taxon>Sar</taxon>
        <taxon>Alveolata</taxon>
        <taxon>Dinophyceae</taxon>
        <taxon>Gonyaulacales</taxon>
        <taxon>Pyrocystaceae</taxon>
        <taxon>Alexandrium</taxon>
    </lineage>
</organism>
<keyword evidence="11 15" id="KW-0472">Membrane</keyword>
<feature type="compositionally biased region" description="Gly residues" evidence="14">
    <location>
        <begin position="574"/>
        <end position="589"/>
    </location>
</feature>
<dbReference type="GO" id="GO:0005891">
    <property type="term" value="C:voltage-gated calcium channel complex"/>
    <property type="evidence" value="ECO:0007669"/>
    <property type="project" value="TreeGrafter"/>
</dbReference>
<gene>
    <name evidence="17" type="ORF">AMON00008_LOCUS28987</name>
</gene>
<keyword evidence="4" id="KW-0109">Calcium transport</keyword>
<dbReference type="InterPro" id="IPR027359">
    <property type="entry name" value="Volt_channel_dom_sf"/>
</dbReference>
<reference evidence="17" key="1">
    <citation type="submission" date="2021-01" db="EMBL/GenBank/DDBJ databases">
        <authorList>
            <person name="Corre E."/>
            <person name="Pelletier E."/>
            <person name="Niang G."/>
            <person name="Scheremetjew M."/>
            <person name="Finn R."/>
            <person name="Kale V."/>
            <person name="Holt S."/>
            <person name="Cochrane G."/>
            <person name="Meng A."/>
            <person name="Brown T."/>
            <person name="Cohen L."/>
        </authorList>
    </citation>
    <scope>NUCLEOTIDE SEQUENCE</scope>
    <source>
        <strain evidence="17">CCMP3105</strain>
    </source>
</reference>
<evidence type="ECO:0000256" key="12">
    <source>
        <dbReference type="ARBA" id="ARBA00023180"/>
    </source>
</evidence>
<dbReference type="Gene3D" id="2.60.40.150">
    <property type="entry name" value="C2 domain"/>
    <property type="match status" value="1"/>
</dbReference>
<feature type="transmembrane region" description="Helical" evidence="15">
    <location>
        <begin position="301"/>
        <end position="325"/>
    </location>
</feature>
<comment type="subcellular location">
    <subcellularLocation>
        <location evidence="1">Membrane</location>
        <topology evidence="1">Multi-pass membrane protein</topology>
    </subcellularLocation>
</comment>
<dbReference type="EMBL" id="HBNR01041750">
    <property type="protein sequence ID" value="CAE4600933.1"/>
    <property type="molecule type" value="Transcribed_RNA"/>
</dbReference>
<evidence type="ECO:0000256" key="6">
    <source>
        <dbReference type="ARBA" id="ARBA00022692"/>
    </source>
</evidence>
<evidence type="ECO:0000256" key="4">
    <source>
        <dbReference type="ARBA" id="ARBA00022568"/>
    </source>
</evidence>
<dbReference type="InterPro" id="IPR050599">
    <property type="entry name" value="VDCC_alpha-1_subunit"/>
</dbReference>
<feature type="compositionally biased region" description="Basic and acidic residues" evidence="14">
    <location>
        <begin position="1"/>
        <end position="10"/>
    </location>
</feature>
<dbReference type="InterPro" id="IPR002048">
    <property type="entry name" value="EF_hand_dom"/>
</dbReference>
<dbReference type="InterPro" id="IPR011992">
    <property type="entry name" value="EF-hand-dom_pair"/>
</dbReference>
<evidence type="ECO:0000256" key="7">
    <source>
        <dbReference type="ARBA" id="ARBA00022837"/>
    </source>
</evidence>
<evidence type="ECO:0000256" key="11">
    <source>
        <dbReference type="ARBA" id="ARBA00023136"/>
    </source>
</evidence>
<dbReference type="GO" id="GO:0008331">
    <property type="term" value="F:high voltage-gated calcium channel activity"/>
    <property type="evidence" value="ECO:0007669"/>
    <property type="project" value="TreeGrafter"/>
</dbReference>
<keyword evidence="10" id="KW-0406">Ion transport</keyword>
<dbReference type="InterPro" id="IPR005821">
    <property type="entry name" value="Ion_trans_dom"/>
</dbReference>
<dbReference type="Pfam" id="PF00520">
    <property type="entry name" value="Ion_trans"/>
    <property type="match status" value="1"/>
</dbReference>
<dbReference type="AlphaFoldDB" id="A0A7S4VBB4"/>
<feature type="compositionally biased region" description="Low complexity" evidence="14">
    <location>
        <begin position="606"/>
        <end position="663"/>
    </location>
</feature>
<evidence type="ECO:0000256" key="3">
    <source>
        <dbReference type="ARBA" id="ARBA00022553"/>
    </source>
</evidence>
<dbReference type="GO" id="GO:0005509">
    <property type="term" value="F:calcium ion binding"/>
    <property type="evidence" value="ECO:0007669"/>
    <property type="project" value="InterPro"/>
</dbReference>
<evidence type="ECO:0000256" key="8">
    <source>
        <dbReference type="ARBA" id="ARBA00022882"/>
    </source>
</evidence>
<keyword evidence="5" id="KW-0107">Calcium channel</keyword>
<dbReference type="SMART" id="SM00054">
    <property type="entry name" value="EFh"/>
    <property type="match status" value="2"/>
</dbReference>
<evidence type="ECO:0000256" key="13">
    <source>
        <dbReference type="ARBA" id="ARBA00023303"/>
    </source>
</evidence>
<feature type="domain" description="EF-hand" evidence="16">
    <location>
        <begin position="402"/>
        <end position="429"/>
    </location>
</feature>
<evidence type="ECO:0000256" key="5">
    <source>
        <dbReference type="ARBA" id="ARBA00022673"/>
    </source>
</evidence>
<dbReference type="PROSITE" id="PS00018">
    <property type="entry name" value="EF_HAND_1"/>
    <property type="match status" value="2"/>
</dbReference>
<feature type="compositionally biased region" description="Polar residues" evidence="14">
    <location>
        <begin position="40"/>
        <end position="61"/>
    </location>
</feature>
<keyword evidence="7" id="KW-0106">Calcium</keyword>
<dbReference type="CDD" id="cd00051">
    <property type="entry name" value="EFh"/>
    <property type="match status" value="1"/>
</dbReference>
<dbReference type="InterPro" id="IPR018247">
    <property type="entry name" value="EF_Hand_1_Ca_BS"/>
</dbReference>
<keyword evidence="3" id="KW-0597">Phosphoprotein</keyword>
<protein>
    <recommendedName>
        <fullName evidence="16">EF-hand domain-containing protein</fullName>
    </recommendedName>
</protein>
<feature type="transmembrane region" description="Helical" evidence="15">
    <location>
        <begin position="134"/>
        <end position="158"/>
    </location>
</feature>
<feature type="region of interest" description="Disordered" evidence="14">
    <location>
        <begin position="1"/>
        <end position="67"/>
    </location>
</feature>
<evidence type="ECO:0000313" key="17">
    <source>
        <dbReference type="EMBL" id="CAE4600933.1"/>
    </source>
</evidence>
<feature type="transmembrane region" description="Helical" evidence="15">
    <location>
        <begin position="103"/>
        <end position="122"/>
    </location>
</feature>
<dbReference type="Gene3D" id="1.10.287.70">
    <property type="match status" value="1"/>
</dbReference>
<feature type="transmembrane region" description="Helical" evidence="15">
    <location>
        <begin position="167"/>
        <end position="185"/>
    </location>
</feature>
<evidence type="ECO:0000256" key="1">
    <source>
        <dbReference type="ARBA" id="ARBA00004141"/>
    </source>
</evidence>
<evidence type="ECO:0000256" key="10">
    <source>
        <dbReference type="ARBA" id="ARBA00023065"/>
    </source>
</evidence>
<dbReference type="InterPro" id="IPR035892">
    <property type="entry name" value="C2_domain_sf"/>
</dbReference>
<keyword evidence="6 15" id="KW-0812">Transmembrane</keyword>
<evidence type="ECO:0000256" key="9">
    <source>
        <dbReference type="ARBA" id="ARBA00022989"/>
    </source>
</evidence>
<evidence type="ECO:0000256" key="14">
    <source>
        <dbReference type="SAM" id="MobiDB-lite"/>
    </source>
</evidence>
<feature type="region of interest" description="Disordered" evidence="14">
    <location>
        <begin position="484"/>
        <end position="503"/>
    </location>
</feature>
<feature type="region of interest" description="Disordered" evidence="14">
    <location>
        <begin position="574"/>
        <end position="674"/>
    </location>
</feature>
<dbReference type="Gene3D" id="1.10.238.10">
    <property type="entry name" value="EF-hand"/>
    <property type="match status" value="1"/>
</dbReference>
<evidence type="ECO:0000256" key="15">
    <source>
        <dbReference type="SAM" id="Phobius"/>
    </source>
</evidence>
<dbReference type="SUPFAM" id="SSF81324">
    <property type="entry name" value="Voltage-gated potassium channels"/>
    <property type="match status" value="1"/>
</dbReference>
<feature type="domain" description="EF-hand" evidence="16">
    <location>
        <begin position="350"/>
        <end position="385"/>
    </location>
</feature>
<feature type="region of interest" description="Disordered" evidence="14">
    <location>
        <begin position="817"/>
        <end position="869"/>
    </location>
</feature>
<evidence type="ECO:0000259" key="16">
    <source>
        <dbReference type="PROSITE" id="PS50222"/>
    </source>
</evidence>
<dbReference type="SUPFAM" id="SSF47473">
    <property type="entry name" value="EF-hand"/>
    <property type="match status" value="1"/>
</dbReference>
<feature type="transmembrane region" description="Helical" evidence="15">
    <location>
        <begin position="225"/>
        <end position="252"/>
    </location>
</feature>
<keyword evidence="13" id="KW-0407">Ion channel</keyword>
<dbReference type="Gene3D" id="1.20.120.350">
    <property type="entry name" value="Voltage-gated potassium channels. Chain C"/>
    <property type="match status" value="1"/>
</dbReference>
<sequence>MAFEPPEVRWHVPSAAADGEGRDEEGRQAPRSPLAAYPLGSQSFASRKTRSCETLGSGKSTQLRKHASPKLVALRGLQQQVRRHGTSNSTEPSYWIKTMKADFFFAGAIVVHSILLGFMVQVDLESHGNPGEIAPAPAVVFLVVRSVLMLVFSVELVLRTQAWGRDYLLSINGVFDVFLVLSSWIDLALELSGVALVEQVASAMHICRLLRLVRMFRLFAIVPALRLIVAGLMGTVVASLWAVCLLLLLAYAGSLLCTDVLHDQVPELFGSVPLSIFTHVKLALVEAWPDISAPMVEHSRLWCLYLAAFMLVSNMALLNVVTGLICEMVMDIAHHTSPPTAEENMAAHNEQRLAMQRLFAKADVNGDGTVSEAEYLELLKTFQMQGELRDFGVGLPLDHFHILSVLDVDNNGCLSHDEFVDGLARQCGTRSDHLSQTFQFDLSERTHQILESAAETENAAKAAVRRSLRRISRRLFRRIDAQMTRASTGQAKKSQARHSASELATSDSLLGLEEVSSALREQLQGLRAACLDAGRASCRAPAPVSVEDVPLAKWPDTKGSCQAGAIEKMRFSAGTGGIGGQSSGSGSSGVLGNPSSVSKSKADALSASGGSRRSSRTSSSSSRSSSGSSSESGSRSRSRSRGCSGSRGSRASGSSGRRSGRSGSKIRSLQGSPRFGRFASPMGVAGTLRVQVLGVHGLRNSGEPFFSGSFDTYIVLRLGALECRTGRACYRMGAAWSFGDAQVFDLQGLAASSPANQQPSLVAKVMNAWLVSDDILGAASVDLRQLEPGCWHRRRAKLDGRQSGELELALRFEPADEAEAAPEPLASNADGQSGACIGGVPSEDGAGATRCESGSRHSSPKAKAGLKSDGFQGRRMAIVACGQGEDAGVTSDSPSRAAFPGLEKAVELTDASSSQPSAGEKATVRRNALTEDPFGSNPLIAAARRARG</sequence>
<accession>A0A7S4VBB4</accession>
<keyword evidence="12" id="KW-0325">Glycoprotein</keyword>
<dbReference type="Pfam" id="PF13499">
    <property type="entry name" value="EF-hand_7"/>
    <property type="match status" value="1"/>
</dbReference>
<keyword evidence="9 15" id="KW-1133">Transmembrane helix</keyword>
<dbReference type="SUPFAM" id="SSF49562">
    <property type="entry name" value="C2 domain (Calcium/lipid-binding domain, CaLB)"/>
    <property type="match status" value="1"/>
</dbReference>
<proteinExistence type="predicted"/>
<dbReference type="PROSITE" id="PS50222">
    <property type="entry name" value="EF_HAND_2"/>
    <property type="match status" value="2"/>
</dbReference>
<dbReference type="PANTHER" id="PTHR45628:SF7">
    <property type="entry name" value="VOLTAGE-DEPENDENT CALCIUM CHANNEL TYPE A SUBUNIT ALPHA-1"/>
    <property type="match status" value="1"/>
</dbReference>
<keyword evidence="8" id="KW-0851">Voltage-gated channel</keyword>